<name>A0AA35ZHF9_LACSI</name>
<protein>
    <submittedName>
        <fullName evidence="1">Uncharacterized protein</fullName>
    </submittedName>
</protein>
<evidence type="ECO:0000313" key="1">
    <source>
        <dbReference type="EMBL" id="CAI9291757.1"/>
    </source>
</evidence>
<gene>
    <name evidence="1" type="ORF">LSALG_LOCUS30875</name>
</gene>
<evidence type="ECO:0000313" key="2">
    <source>
        <dbReference type="Proteomes" id="UP001177003"/>
    </source>
</evidence>
<dbReference type="EMBL" id="OX465082">
    <property type="protein sequence ID" value="CAI9291757.1"/>
    <property type="molecule type" value="Genomic_DNA"/>
</dbReference>
<reference evidence="1" key="1">
    <citation type="submission" date="2023-04" db="EMBL/GenBank/DDBJ databases">
        <authorList>
            <person name="Vijverberg K."/>
            <person name="Xiong W."/>
            <person name="Schranz E."/>
        </authorList>
    </citation>
    <scope>NUCLEOTIDE SEQUENCE</scope>
</reference>
<sequence length="149" mass="16673">MLFLDNADKGKKFVQENMIVDNMRNDDWMDSSPSVPCFDIIFDGSKFLEELRDVQVDQLPMKQFLDHPRVLEQLEVLINSNEVSDHHSIEPNKILSDPVVSNQFHGPDAIISNPLGNPSPVCADLDLVIGESFKNTVGEVVGFKHLGVV</sequence>
<keyword evidence="2" id="KW-1185">Reference proteome</keyword>
<dbReference type="Proteomes" id="UP001177003">
    <property type="component" value="Chromosome 6"/>
</dbReference>
<dbReference type="AlphaFoldDB" id="A0AA35ZHF9"/>
<accession>A0AA35ZHF9</accession>
<proteinExistence type="predicted"/>
<organism evidence="1 2">
    <name type="scientific">Lactuca saligna</name>
    <name type="common">Willowleaf lettuce</name>
    <dbReference type="NCBI Taxonomy" id="75948"/>
    <lineage>
        <taxon>Eukaryota</taxon>
        <taxon>Viridiplantae</taxon>
        <taxon>Streptophyta</taxon>
        <taxon>Embryophyta</taxon>
        <taxon>Tracheophyta</taxon>
        <taxon>Spermatophyta</taxon>
        <taxon>Magnoliopsida</taxon>
        <taxon>eudicotyledons</taxon>
        <taxon>Gunneridae</taxon>
        <taxon>Pentapetalae</taxon>
        <taxon>asterids</taxon>
        <taxon>campanulids</taxon>
        <taxon>Asterales</taxon>
        <taxon>Asteraceae</taxon>
        <taxon>Cichorioideae</taxon>
        <taxon>Cichorieae</taxon>
        <taxon>Lactucinae</taxon>
        <taxon>Lactuca</taxon>
    </lineage>
</organism>